<sequence>MEASTALARDFPSVAALSREDWQALLTESLDPVEHAEEVRFYEAILHQLPSVRLLYDAHEAQLRRMEQAAAVNEAQRPELEALRAETRAAYAHARTLEQQWPNVEHAMIEAHKRFTPQALCTRLRLAANEVHEASEDLANAYVEGLMPSMDVRQEPHTQDATFVRQYRALRVDYHHRALRAERAVREPGWTR</sequence>
<dbReference type="PANTHER" id="PTHR13678:SF2">
    <property type="entry name" value="VACUOLAR PROTEIN SORTING-ASSOCIATED PROTEIN 37A"/>
    <property type="match status" value="1"/>
</dbReference>
<keyword evidence="4" id="KW-0967">Endosome</keyword>
<proteinExistence type="inferred from homology"/>
<evidence type="ECO:0000256" key="1">
    <source>
        <dbReference type="ARBA" id="ARBA00004177"/>
    </source>
</evidence>
<evidence type="ECO:0000256" key="5">
    <source>
        <dbReference type="ARBA" id="ARBA00022927"/>
    </source>
</evidence>
<accession>A0AAF0IXX6</accession>
<name>A0AAF0IXX6_9BASI</name>
<dbReference type="GO" id="GO:0006612">
    <property type="term" value="P:protein targeting to membrane"/>
    <property type="evidence" value="ECO:0007669"/>
    <property type="project" value="TreeGrafter"/>
</dbReference>
<protein>
    <recommendedName>
        <fullName evidence="7">VPS37 C-terminal domain-containing protein</fullName>
    </recommendedName>
</protein>
<evidence type="ECO:0000256" key="2">
    <source>
        <dbReference type="ARBA" id="ARBA00007617"/>
    </source>
</evidence>
<evidence type="ECO:0000313" key="8">
    <source>
        <dbReference type="EMBL" id="WFD22374.1"/>
    </source>
</evidence>
<dbReference type="AlphaFoldDB" id="A0AAF0IXX6"/>
<dbReference type="PANTHER" id="PTHR13678">
    <property type="entry name" value="VACUOLAR PROTEIN SORTING-ASSOCIATED PROTEIN 37"/>
    <property type="match status" value="1"/>
</dbReference>
<evidence type="ECO:0000256" key="4">
    <source>
        <dbReference type="ARBA" id="ARBA00022753"/>
    </source>
</evidence>
<gene>
    <name evidence="8" type="ORF">MEQU1_001044</name>
</gene>
<keyword evidence="9" id="KW-1185">Reference proteome</keyword>
<organism evidence="8 9">
    <name type="scientific">Malassezia equina</name>
    <dbReference type="NCBI Taxonomy" id="1381935"/>
    <lineage>
        <taxon>Eukaryota</taxon>
        <taxon>Fungi</taxon>
        <taxon>Dikarya</taxon>
        <taxon>Basidiomycota</taxon>
        <taxon>Ustilaginomycotina</taxon>
        <taxon>Malasseziomycetes</taxon>
        <taxon>Malasseziales</taxon>
        <taxon>Malasseziaceae</taxon>
        <taxon>Malassezia</taxon>
    </lineage>
</organism>
<evidence type="ECO:0000259" key="7">
    <source>
        <dbReference type="Pfam" id="PF07200"/>
    </source>
</evidence>
<feature type="domain" description="VPS37 C-terminal" evidence="7">
    <location>
        <begin position="41"/>
        <end position="180"/>
    </location>
</feature>
<dbReference type="Proteomes" id="UP001214415">
    <property type="component" value="Chromosome 2"/>
</dbReference>
<evidence type="ECO:0000256" key="6">
    <source>
        <dbReference type="SAM" id="Coils"/>
    </source>
</evidence>
<keyword evidence="5" id="KW-0653">Protein transport</keyword>
<dbReference type="GO" id="GO:0000813">
    <property type="term" value="C:ESCRT I complex"/>
    <property type="evidence" value="ECO:0007669"/>
    <property type="project" value="TreeGrafter"/>
</dbReference>
<comment type="subcellular location">
    <subcellularLocation>
        <location evidence="1">Endosome</location>
    </subcellularLocation>
</comment>
<dbReference type="InterPro" id="IPR009851">
    <property type="entry name" value="Mod_r"/>
</dbReference>
<feature type="coiled-coil region" evidence="6">
    <location>
        <begin position="56"/>
        <end position="100"/>
    </location>
</feature>
<dbReference type="EMBL" id="CP119901">
    <property type="protein sequence ID" value="WFD22374.1"/>
    <property type="molecule type" value="Genomic_DNA"/>
</dbReference>
<dbReference type="Pfam" id="PF07200">
    <property type="entry name" value="Mod_r"/>
    <property type="match status" value="1"/>
</dbReference>
<evidence type="ECO:0000256" key="3">
    <source>
        <dbReference type="ARBA" id="ARBA00022448"/>
    </source>
</evidence>
<dbReference type="GO" id="GO:0006623">
    <property type="term" value="P:protein targeting to vacuole"/>
    <property type="evidence" value="ECO:0007669"/>
    <property type="project" value="TreeGrafter"/>
</dbReference>
<keyword evidence="3" id="KW-0813">Transport</keyword>
<dbReference type="GO" id="GO:0043162">
    <property type="term" value="P:ubiquitin-dependent protein catabolic process via the multivesicular body sorting pathway"/>
    <property type="evidence" value="ECO:0007669"/>
    <property type="project" value="TreeGrafter"/>
</dbReference>
<evidence type="ECO:0000313" key="9">
    <source>
        <dbReference type="Proteomes" id="UP001214415"/>
    </source>
</evidence>
<comment type="similarity">
    <text evidence="2">Belongs to the VPS37 family.</text>
</comment>
<keyword evidence="6" id="KW-0175">Coiled coil</keyword>
<reference evidence="8" key="1">
    <citation type="submission" date="2023-03" db="EMBL/GenBank/DDBJ databases">
        <title>Mating type loci evolution in Malassezia.</title>
        <authorList>
            <person name="Coelho M.A."/>
        </authorList>
    </citation>
    <scope>NUCLEOTIDE SEQUENCE</scope>
    <source>
        <strain evidence="8">CBS 12830</strain>
    </source>
</reference>